<keyword evidence="2" id="KW-1133">Transmembrane helix</keyword>
<evidence type="ECO:0000313" key="4">
    <source>
        <dbReference type="Proteomes" id="UP001201812"/>
    </source>
</evidence>
<protein>
    <submittedName>
        <fullName evidence="3">Uncharacterized protein</fullName>
    </submittedName>
</protein>
<keyword evidence="2" id="KW-0812">Transmembrane</keyword>
<sequence>MMLLEDAELPSGSSSDPFPIPLRDPSVKWLNLVVPLFIYTLVMVALMWVLYQCFVYLNARSAHDEKRKLEKQQQVKMPLLSPPISPLPTMDNQATEMAPVRNPPLIQRAQSDRYANRAIRRSDASLQNMTSAAGEKAATSPPELSVTEGVVSTKNGTRISFSDTVAISAEPNPNKIAQRRINDDN</sequence>
<evidence type="ECO:0000256" key="2">
    <source>
        <dbReference type="SAM" id="Phobius"/>
    </source>
</evidence>
<feature type="transmembrane region" description="Helical" evidence="2">
    <location>
        <begin position="36"/>
        <end position="59"/>
    </location>
</feature>
<dbReference type="AlphaFoldDB" id="A0AAD4RA45"/>
<name>A0AAD4RA45_9BILA</name>
<proteinExistence type="predicted"/>
<reference evidence="3" key="1">
    <citation type="submission" date="2022-01" db="EMBL/GenBank/DDBJ databases">
        <title>Genome Sequence Resource for Two Populations of Ditylenchus destructor, the Migratory Endoparasitic Phytonematode.</title>
        <authorList>
            <person name="Zhang H."/>
            <person name="Lin R."/>
            <person name="Xie B."/>
        </authorList>
    </citation>
    <scope>NUCLEOTIDE SEQUENCE</scope>
    <source>
        <strain evidence="3">BazhouSP</strain>
    </source>
</reference>
<organism evidence="3 4">
    <name type="scientific">Ditylenchus destructor</name>
    <dbReference type="NCBI Taxonomy" id="166010"/>
    <lineage>
        <taxon>Eukaryota</taxon>
        <taxon>Metazoa</taxon>
        <taxon>Ecdysozoa</taxon>
        <taxon>Nematoda</taxon>
        <taxon>Chromadorea</taxon>
        <taxon>Rhabditida</taxon>
        <taxon>Tylenchina</taxon>
        <taxon>Tylenchomorpha</taxon>
        <taxon>Sphaerularioidea</taxon>
        <taxon>Anguinidae</taxon>
        <taxon>Anguininae</taxon>
        <taxon>Ditylenchus</taxon>
    </lineage>
</organism>
<feature type="region of interest" description="Disordered" evidence="1">
    <location>
        <begin position="127"/>
        <end position="151"/>
    </location>
</feature>
<keyword evidence="2" id="KW-0472">Membrane</keyword>
<accession>A0AAD4RA45</accession>
<evidence type="ECO:0000256" key="1">
    <source>
        <dbReference type="SAM" id="MobiDB-lite"/>
    </source>
</evidence>
<evidence type="ECO:0000313" key="3">
    <source>
        <dbReference type="EMBL" id="KAI1727998.1"/>
    </source>
</evidence>
<comment type="caution">
    <text evidence="3">The sequence shown here is derived from an EMBL/GenBank/DDBJ whole genome shotgun (WGS) entry which is preliminary data.</text>
</comment>
<dbReference type="Proteomes" id="UP001201812">
    <property type="component" value="Unassembled WGS sequence"/>
</dbReference>
<keyword evidence="4" id="KW-1185">Reference proteome</keyword>
<dbReference type="EMBL" id="JAKKPZ010000001">
    <property type="protein sequence ID" value="KAI1727998.1"/>
    <property type="molecule type" value="Genomic_DNA"/>
</dbReference>
<gene>
    <name evidence="3" type="ORF">DdX_00147</name>
</gene>